<dbReference type="EMBL" id="JAEKJY010000001">
    <property type="protein sequence ID" value="MBN8233918.1"/>
    <property type="molecule type" value="Genomic_DNA"/>
</dbReference>
<organism evidence="1 2">
    <name type="scientific">Halobacillus kuroshimensis</name>
    <dbReference type="NCBI Taxonomy" id="302481"/>
    <lineage>
        <taxon>Bacteria</taxon>
        <taxon>Bacillati</taxon>
        <taxon>Bacillota</taxon>
        <taxon>Bacilli</taxon>
        <taxon>Bacillales</taxon>
        <taxon>Bacillaceae</taxon>
        <taxon>Halobacillus</taxon>
    </lineage>
</organism>
<comment type="caution">
    <text evidence="1">The sequence shown here is derived from an EMBL/GenBank/DDBJ whole genome shotgun (WGS) entry which is preliminary data.</text>
</comment>
<dbReference type="RefSeq" id="WP_051254567.1">
    <property type="nucleotide sequence ID" value="NZ_JAEKJY010000001.1"/>
</dbReference>
<keyword evidence="2" id="KW-1185">Reference proteome</keyword>
<evidence type="ECO:0000313" key="2">
    <source>
        <dbReference type="Proteomes" id="UP000663970"/>
    </source>
</evidence>
<name>A0ABS3DRP9_9BACI</name>
<protein>
    <submittedName>
        <fullName evidence="1">N-acetylglutamate synthase</fullName>
    </submittedName>
</protein>
<accession>A0ABS3DRP9</accession>
<dbReference type="InterPro" id="IPR058595">
    <property type="entry name" value="Avidin-like"/>
</dbReference>
<evidence type="ECO:0000313" key="1">
    <source>
        <dbReference type="EMBL" id="MBN8233918.1"/>
    </source>
</evidence>
<sequence length="126" mass="14699">MVNYHNRTFVSVENSPGGEVSSKTQFTYYQEGRILYADYAGGDIIKGRLIGIVHEDDTLEFRYNHINTDHEIRGGKCRSVPHINEDGQLELHEQWQWMDEEQTTGSSIIKEVESRELHRTFKEKNL</sequence>
<proteinExistence type="predicted"/>
<dbReference type="Pfam" id="PF26421">
    <property type="entry name" value="Avidin_like"/>
    <property type="match status" value="1"/>
</dbReference>
<dbReference type="Proteomes" id="UP000663970">
    <property type="component" value="Unassembled WGS sequence"/>
</dbReference>
<reference evidence="1 2" key="1">
    <citation type="submission" date="2020-12" db="EMBL/GenBank/DDBJ databases">
        <title>Oil enriched cultivation method for isolating marine PHA-producing bacteria.</title>
        <authorList>
            <person name="Zheng W."/>
            <person name="Yu S."/>
            <person name="Huang Y."/>
        </authorList>
    </citation>
    <scope>NUCLEOTIDE SEQUENCE [LARGE SCALE GENOMIC DNA]</scope>
    <source>
        <strain evidence="1 2">SY-2-6</strain>
    </source>
</reference>
<gene>
    <name evidence="1" type="ORF">JF544_01620</name>
</gene>